<dbReference type="EMBL" id="CP021354">
    <property type="protein sequence ID" value="AWK70846.1"/>
    <property type="molecule type" value="Genomic_DNA"/>
</dbReference>
<dbReference type="Proteomes" id="UP000245711">
    <property type="component" value="Chromosome"/>
</dbReference>
<dbReference type="Pfam" id="PF12804">
    <property type="entry name" value="NTP_transf_3"/>
    <property type="match status" value="1"/>
</dbReference>
<dbReference type="AlphaFoldDB" id="A0A2S2BQD9"/>
<dbReference type="InterPro" id="IPR025877">
    <property type="entry name" value="MobA-like_NTP_Trfase"/>
</dbReference>
<dbReference type="RefSeq" id="WP_109326576.1">
    <property type="nucleotide sequence ID" value="NZ_CP021354.1"/>
</dbReference>
<feature type="domain" description="MobA-like NTP transferase" evidence="1">
    <location>
        <begin position="5"/>
        <end position="170"/>
    </location>
</feature>
<proteinExistence type="predicted"/>
<protein>
    <submittedName>
        <fullName evidence="2">Molybdopterin-guanine dinucleotide biosynthesis protein MobA</fullName>
    </submittedName>
</protein>
<dbReference type="OrthoDB" id="4427994at2"/>
<evidence type="ECO:0000313" key="2">
    <source>
        <dbReference type="EMBL" id="AWK70846.1"/>
    </source>
</evidence>
<dbReference type="InterPro" id="IPR029044">
    <property type="entry name" value="Nucleotide-diphossugar_trans"/>
</dbReference>
<keyword evidence="3" id="KW-1185">Reference proteome</keyword>
<accession>A0A2S2BQD9</accession>
<organism evidence="2 3">
    <name type="scientific">Rhodococcus oxybenzonivorans</name>
    <dbReference type="NCBI Taxonomy" id="1990687"/>
    <lineage>
        <taxon>Bacteria</taxon>
        <taxon>Bacillati</taxon>
        <taxon>Actinomycetota</taxon>
        <taxon>Actinomycetes</taxon>
        <taxon>Mycobacteriales</taxon>
        <taxon>Nocardiaceae</taxon>
        <taxon>Rhodococcus</taxon>
    </lineage>
</organism>
<dbReference type="GO" id="GO:0016779">
    <property type="term" value="F:nucleotidyltransferase activity"/>
    <property type="evidence" value="ECO:0007669"/>
    <property type="project" value="UniProtKB-ARBA"/>
</dbReference>
<dbReference type="Gene3D" id="3.90.550.10">
    <property type="entry name" value="Spore Coat Polysaccharide Biosynthesis Protein SpsA, Chain A"/>
    <property type="match status" value="1"/>
</dbReference>
<dbReference type="SUPFAM" id="SSF53448">
    <property type="entry name" value="Nucleotide-diphospho-sugar transferases"/>
    <property type="match status" value="1"/>
</dbReference>
<name>A0A2S2BQD9_9NOCA</name>
<reference evidence="2 3" key="1">
    <citation type="submission" date="2017-05" db="EMBL/GenBank/DDBJ databases">
        <title>Isolation of Rhodococcus sp. S2-17 biodegrading of BP-3.</title>
        <authorList>
            <person name="Lee Y."/>
            <person name="Kim K.H."/>
            <person name="Chun B.H."/>
            <person name="Jung H.S."/>
            <person name="Jeon C.O."/>
        </authorList>
    </citation>
    <scope>NUCLEOTIDE SEQUENCE [LARGE SCALE GENOMIC DNA]</scope>
    <source>
        <strain evidence="2 3">S2-17</strain>
    </source>
</reference>
<dbReference type="PANTHER" id="PTHR43777">
    <property type="entry name" value="MOLYBDENUM COFACTOR CYTIDYLYLTRANSFERASE"/>
    <property type="match status" value="1"/>
</dbReference>
<dbReference type="CDD" id="cd04182">
    <property type="entry name" value="GT_2_like_f"/>
    <property type="match status" value="1"/>
</dbReference>
<dbReference type="KEGG" id="roz:CBI38_03945"/>
<evidence type="ECO:0000313" key="3">
    <source>
        <dbReference type="Proteomes" id="UP000245711"/>
    </source>
</evidence>
<sequence length="190" mass="19868">MTIGGMLLAAGGGSRMGMPKALVVGVDGEPWLGRGVRILAEAGCRPVLVVLGARADEAESLLPDGVPVVVGVAKDWQQGMSASLRRGLEVAETFDNVDAIVITLVDLPDLDADAVRRIASVPPGSARAALRQARYTDAPGHPVLIGRDHWEALRHSLTGDTGARQYLAAHGAEMVDCSDLGTGRDVDSRD</sequence>
<evidence type="ECO:0000259" key="1">
    <source>
        <dbReference type="Pfam" id="PF12804"/>
    </source>
</evidence>
<dbReference type="PANTHER" id="PTHR43777:SF1">
    <property type="entry name" value="MOLYBDENUM COFACTOR CYTIDYLYLTRANSFERASE"/>
    <property type="match status" value="1"/>
</dbReference>
<gene>
    <name evidence="2" type="ORF">CBI38_03945</name>
</gene>